<dbReference type="InterPro" id="IPR036388">
    <property type="entry name" value="WH-like_DNA-bd_sf"/>
</dbReference>
<dbReference type="InterPro" id="IPR011990">
    <property type="entry name" value="TPR-like_helical_dom_sf"/>
</dbReference>
<comment type="caution">
    <text evidence="2">The sequence shown here is derived from an EMBL/GenBank/DDBJ whole genome shotgun (WGS) entry which is preliminary data.</text>
</comment>
<evidence type="ECO:0000259" key="1">
    <source>
        <dbReference type="SMART" id="SM01043"/>
    </source>
</evidence>
<dbReference type="PANTHER" id="PTHR35807">
    <property type="entry name" value="TRANSCRIPTIONAL REGULATOR REDD-RELATED"/>
    <property type="match status" value="1"/>
</dbReference>
<keyword evidence="3" id="KW-1185">Reference proteome</keyword>
<dbReference type="SUPFAM" id="SSF48452">
    <property type="entry name" value="TPR-like"/>
    <property type="match status" value="1"/>
</dbReference>
<name>A0A511JHE6_9CELL</name>
<dbReference type="Proteomes" id="UP000321049">
    <property type="component" value="Unassembled WGS sequence"/>
</dbReference>
<dbReference type="Gene3D" id="1.25.40.10">
    <property type="entry name" value="Tetratricopeptide repeat domain"/>
    <property type="match status" value="1"/>
</dbReference>
<dbReference type="Gene3D" id="1.10.10.10">
    <property type="entry name" value="Winged helix-like DNA-binding domain superfamily/Winged helix DNA-binding domain"/>
    <property type="match status" value="1"/>
</dbReference>
<dbReference type="Pfam" id="PF03704">
    <property type="entry name" value="BTAD"/>
    <property type="match status" value="1"/>
</dbReference>
<dbReference type="EMBL" id="BJWH01000003">
    <property type="protein sequence ID" value="GEL97422.1"/>
    <property type="molecule type" value="Genomic_DNA"/>
</dbReference>
<evidence type="ECO:0000313" key="2">
    <source>
        <dbReference type="EMBL" id="GEL97422.1"/>
    </source>
</evidence>
<proteinExistence type="predicted"/>
<sequence length="252" mass="27149">MSLQSATLRPPLVDGPQVSIRLLGAFAMNVDSAPVELPAGVQRLVALLALRGRTGRSRLAGLLWPDTEERRALASLRTGIWRVNQAAPGLVVSAHGTIELGLTPAVDVQQLIDHSRALLRGAPDDDAPADPGDGELLPDWDDAWLDAERERLHQLRLHVLEATARLLADHGRFGLALEFALAALRADELRESAHRAVIEIHLAEGNIVEARRAYDACSRTMRDELGIDPSPSLVALVRPGGHAPLHVVTAST</sequence>
<dbReference type="InterPro" id="IPR051677">
    <property type="entry name" value="AfsR-DnrI-RedD_regulator"/>
</dbReference>
<reference evidence="2 3" key="1">
    <citation type="submission" date="2019-07" db="EMBL/GenBank/DDBJ databases">
        <title>Whole genome shotgun sequence of Cellulomonas terrae NBRC 100819.</title>
        <authorList>
            <person name="Hosoyama A."/>
            <person name="Uohara A."/>
            <person name="Ohji S."/>
            <person name="Ichikawa N."/>
        </authorList>
    </citation>
    <scope>NUCLEOTIDE SEQUENCE [LARGE SCALE GENOMIC DNA]</scope>
    <source>
        <strain evidence="2 3">NBRC 100819</strain>
    </source>
</reference>
<feature type="domain" description="Bacterial transcriptional activator" evidence="1">
    <location>
        <begin position="106"/>
        <end position="241"/>
    </location>
</feature>
<protein>
    <recommendedName>
        <fullName evidence="1">Bacterial transcriptional activator domain-containing protein</fullName>
    </recommendedName>
</protein>
<gene>
    <name evidence="2" type="ORF">CTE05_09690</name>
</gene>
<organism evidence="2 3">
    <name type="scientific">Cellulomonas terrae</name>
    <dbReference type="NCBI Taxonomy" id="311234"/>
    <lineage>
        <taxon>Bacteria</taxon>
        <taxon>Bacillati</taxon>
        <taxon>Actinomycetota</taxon>
        <taxon>Actinomycetes</taxon>
        <taxon>Micrococcales</taxon>
        <taxon>Cellulomonadaceae</taxon>
        <taxon>Cellulomonas</taxon>
    </lineage>
</organism>
<dbReference type="AlphaFoldDB" id="A0A511JHE6"/>
<accession>A0A511JHE6</accession>
<dbReference type="InterPro" id="IPR005158">
    <property type="entry name" value="BTAD"/>
</dbReference>
<evidence type="ECO:0000313" key="3">
    <source>
        <dbReference type="Proteomes" id="UP000321049"/>
    </source>
</evidence>
<dbReference type="SMART" id="SM01043">
    <property type="entry name" value="BTAD"/>
    <property type="match status" value="1"/>
</dbReference>